<dbReference type="EMBL" id="BPLQ01007100">
    <property type="protein sequence ID" value="GIY27883.1"/>
    <property type="molecule type" value="Genomic_DNA"/>
</dbReference>
<reference evidence="2 3" key="1">
    <citation type="submission" date="2021-06" db="EMBL/GenBank/DDBJ databases">
        <title>Caerostris darwini draft genome.</title>
        <authorList>
            <person name="Kono N."/>
            <person name="Arakawa K."/>
        </authorList>
    </citation>
    <scope>NUCLEOTIDE SEQUENCE [LARGE SCALE GENOMIC DNA]</scope>
</reference>
<proteinExistence type="predicted"/>
<gene>
    <name evidence="2" type="ORF">CDAR_6321</name>
</gene>
<evidence type="ECO:0000313" key="2">
    <source>
        <dbReference type="EMBL" id="GIY27883.1"/>
    </source>
</evidence>
<name>A0AAV4S135_9ARAC</name>
<evidence type="ECO:0000256" key="1">
    <source>
        <dbReference type="SAM" id="MobiDB-lite"/>
    </source>
</evidence>
<accession>A0AAV4S135</accession>
<dbReference type="AlphaFoldDB" id="A0AAV4S135"/>
<evidence type="ECO:0000313" key="3">
    <source>
        <dbReference type="Proteomes" id="UP001054837"/>
    </source>
</evidence>
<protein>
    <submittedName>
        <fullName evidence="2">Uncharacterized protein</fullName>
    </submittedName>
</protein>
<keyword evidence="3" id="KW-1185">Reference proteome</keyword>
<comment type="caution">
    <text evidence="2">The sequence shown here is derived from an EMBL/GenBank/DDBJ whole genome shotgun (WGS) entry which is preliminary data.</text>
</comment>
<organism evidence="2 3">
    <name type="scientific">Caerostris darwini</name>
    <dbReference type="NCBI Taxonomy" id="1538125"/>
    <lineage>
        <taxon>Eukaryota</taxon>
        <taxon>Metazoa</taxon>
        <taxon>Ecdysozoa</taxon>
        <taxon>Arthropoda</taxon>
        <taxon>Chelicerata</taxon>
        <taxon>Arachnida</taxon>
        <taxon>Araneae</taxon>
        <taxon>Araneomorphae</taxon>
        <taxon>Entelegynae</taxon>
        <taxon>Araneoidea</taxon>
        <taxon>Araneidae</taxon>
        <taxon>Caerostris</taxon>
    </lineage>
</organism>
<dbReference type="Proteomes" id="UP001054837">
    <property type="component" value="Unassembled WGS sequence"/>
</dbReference>
<feature type="region of interest" description="Disordered" evidence="1">
    <location>
        <begin position="1"/>
        <end position="32"/>
    </location>
</feature>
<sequence>MFFPSKPLVIRSSGQRRRTPTEPTNGKGGKRASLYDVTKSRHPSARTCSLETKRTSNFYVTADNVPYSNRTLRMTQNHCKQGCSVLNQPTMERLKRPHVFPTRDLAPETHGFECFFCSAGESIRVRNEASFGIKSRGVSGIFIVRFYLGS</sequence>